<keyword evidence="3" id="KW-0378">Hydrolase</keyword>
<feature type="domain" description="TNase-like" evidence="4">
    <location>
        <begin position="33"/>
        <end position="160"/>
    </location>
</feature>
<keyword evidence="1" id="KW-0540">Nuclease</keyword>
<name>A0ABT7BJ86_9CYAN</name>
<evidence type="ECO:0000256" key="2">
    <source>
        <dbReference type="ARBA" id="ARBA00022759"/>
    </source>
</evidence>
<evidence type="ECO:0000313" key="5">
    <source>
        <dbReference type="EMBL" id="MDJ1178837.1"/>
    </source>
</evidence>
<evidence type="ECO:0000256" key="1">
    <source>
        <dbReference type="ARBA" id="ARBA00022722"/>
    </source>
</evidence>
<dbReference type="PANTHER" id="PTHR12302">
    <property type="entry name" value="EBNA2 BINDING PROTEIN P100"/>
    <property type="match status" value="1"/>
</dbReference>
<dbReference type="SMART" id="SM00318">
    <property type="entry name" value="SNc"/>
    <property type="match status" value="1"/>
</dbReference>
<comment type="caution">
    <text evidence="5">The sequence shown here is derived from an EMBL/GenBank/DDBJ whole genome shotgun (WGS) entry which is preliminary data.</text>
</comment>
<keyword evidence="6" id="KW-1185">Reference proteome</keyword>
<evidence type="ECO:0000313" key="6">
    <source>
        <dbReference type="Proteomes" id="UP001231370"/>
    </source>
</evidence>
<dbReference type="Gene3D" id="2.40.50.90">
    <property type="match status" value="1"/>
</dbReference>
<dbReference type="Pfam" id="PF00565">
    <property type="entry name" value="SNase"/>
    <property type="match status" value="1"/>
</dbReference>
<organism evidence="5 6">
    <name type="scientific">Roseofilum halophilum BLCC-M91</name>
    <dbReference type="NCBI Taxonomy" id="3022259"/>
    <lineage>
        <taxon>Bacteria</taxon>
        <taxon>Bacillati</taxon>
        <taxon>Cyanobacteriota</taxon>
        <taxon>Cyanophyceae</taxon>
        <taxon>Desertifilales</taxon>
        <taxon>Desertifilaceae</taxon>
        <taxon>Roseofilum</taxon>
        <taxon>Roseofilum halophilum</taxon>
    </lineage>
</organism>
<dbReference type="InterPro" id="IPR002071">
    <property type="entry name" value="Thermonucl_AS"/>
</dbReference>
<accession>A0ABT7BJ86</accession>
<dbReference type="PROSITE" id="PS50830">
    <property type="entry name" value="TNASE_3"/>
    <property type="match status" value="1"/>
</dbReference>
<dbReference type="PROSITE" id="PS01284">
    <property type="entry name" value="TNASE_2"/>
    <property type="match status" value="1"/>
</dbReference>
<proteinExistence type="predicted"/>
<dbReference type="Proteomes" id="UP001231370">
    <property type="component" value="Unassembled WGS sequence"/>
</dbReference>
<dbReference type="PANTHER" id="PTHR12302:SF3">
    <property type="entry name" value="SERINE_THREONINE-PROTEIN KINASE 31"/>
    <property type="match status" value="1"/>
</dbReference>
<reference evidence="5 6" key="1">
    <citation type="submission" date="2023-01" db="EMBL/GenBank/DDBJ databases">
        <title>Novel diversity within Roseofilum (Cyanobacteria; Desertifilaceae) from marine benthic mats with descriptions of four novel species.</title>
        <authorList>
            <person name="Wang Y."/>
            <person name="Berthold D.E."/>
            <person name="Hu J."/>
            <person name="Lefler F.W."/>
            <person name="Laughinghouse H.D. IV."/>
        </authorList>
    </citation>
    <scope>NUCLEOTIDE SEQUENCE [LARGE SCALE GENOMIC DNA]</scope>
    <source>
        <strain evidence="5 6">BLCC-M91</strain>
    </source>
</reference>
<dbReference type="RefSeq" id="WP_283762149.1">
    <property type="nucleotide sequence ID" value="NZ_JAQPOK010000068.1"/>
</dbReference>
<evidence type="ECO:0000259" key="4">
    <source>
        <dbReference type="PROSITE" id="PS50830"/>
    </source>
</evidence>
<dbReference type="SUPFAM" id="SSF50199">
    <property type="entry name" value="Staphylococcal nuclease"/>
    <property type="match status" value="1"/>
</dbReference>
<dbReference type="PROSITE" id="PS51257">
    <property type="entry name" value="PROKAR_LIPOPROTEIN"/>
    <property type="match status" value="1"/>
</dbReference>
<dbReference type="InterPro" id="IPR016071">
    <property type="entry name" value="Staphylococal_nuclease_OB-fold"/>
</dbReference>
<evidence type="ECO:0000256" key="3">
    <source>
        <dbReference type="ARBA" id="ARBA00022801"/>
    </source>
</evidence>
<protein>
    <submittedName>
        <fullName evidence="5">Thermonuclease family protein</fullName>
    </submittedName>
</protein>
<sequence length="185" mass="21347">MIKYKSGWNRAWKTLAWVSLSLGLAGCPSSPPVGKTVTVERIVSGNTLEVIGDRSTSETIRLIGITAPSEEQKPWGREVQQYLENRLHQQAVILELDRETEDRYGRILGYIWHDGELINEELVKEGYVLAQQWFPNTQYSQRLQYAEQRARTLGLGIWNPENPMRLTPSEFRRRQQPDSTLLGHR</sequence>
<keyword evidence="2" id="KW-0255">Endonuclease</keyword>
<dbReference type="InterPro" id="IPR035437">
    <property type="entry name" value="SNase_OB-fold_sf"/>
</dbReference>
<gene>
    <name evidence="5" type="ORF">PJF56_08185</name>
</gene>
<dbReference type="EMBL" id="JAQPOK010000068">
    <property type="protein sequence ID" value="MDJ1178837.1"/>
    <property type="molecule type" value="Genomic_DNA"/>
</dbReference>